<dbReference type="EMBL" id="HG317737">
    <property type="protein sequence ID" value="CDX48267.1"/>
    <property type="molecule type" value="Genomic_DNA"/>
</dbReference>
<protein>
    <submittedName>
        <fullName evidence="1">Unclassified</fullName>
    </submittedName>
</protein>
<gene>
    <name evidence="1" type="ORF">BN849_0126730</name>
</gene>
<sequence>FHEARHPPSAGSEISKLYLGTSMRRIFELADPELRPRRERLRLQQARDMDMKIANGASSQSRKIFSGFWLLIPEGYWAGIRGGVIFVTRRDFVYASSKINNFILELADPCVAGILLLPASY</sequence>
<proteinExistence type="predicted"/>
<organism evidence="1">
    <name type="scientific">Fusarium pseudograminearum CS5834</name>
    <dbReference type="NCBI Taxonomy" id="1318459"/>
    <lineage>
        <taxon>Eukaryota</taxon>
        <taxon>Fungi</taxon>
        <taxon>Dikarya</taxon>
        <taxon>Ascomycota</taxon>
        <taxon>Pezizomycotina</taxon>
        <taxon>Sordariomycetes</taxon>
        <taxon>Hypocreomycetidae</taxon>
        <taxon>Hypocreales</taxon>
        <taxon>Nectriaceae</taxon>
        <taxon>Fusarium</taxon>
    </lineage>
</organism>
<dbReference type="EMBL" id="CBMF010001391">
    <property type="protein sequence ID" value="CDL73329.1"/>
    <property type="molecule type" value="Genomic_DNA"/>
</dbReference>
<evidence type="ECO:0000313" key="1">
    <source>
        <dbReference type="EMBL" id="CDL73329.1"/>
    </source>
</evidence>
<dbReference type="AlphaFoldDB" id="W1IBT9"/>
<feature type="non-terminal residue" evidence="1">
    <location>
        <position position="1"/>
    </location>
</feature>
<reference evidence="1" key="1">
    <citation type="submission" date="2013-05" db="EMBL/GenBank/DDBJ databases">
        <title>Draft genome sequences of six wheat associated Fusarium spp. isolates.</title>
        <authorList>
            <person name="Moolhuijzen P.M."/>
            <person name="Manners J.M."/>
            <person name="Wilcox S."/>
            <person name="Bellgard M.I."/>
            <person name="Gardiner D.M."/>
        </authorList>
    </citation>
    <scope>NUCLEOTIDE SEQUENCE</scope>
    <source>
        <strain evidence="1">CS5834</strain>
    </source>
</reference>
<name>W1IBT9_FUSPS</name>
<accession>W1IBT9</accession>